<feature type="transmembrane region" description="Helical" evidence="8">
    <location>
        <begin position="29"/>
        <end position="49"/>
    </location>
</feature>
<keyword evidence="11" id="KW-1185">Reference proteome</keyword>
<feature type="transmembrane region" description="Helical" evidence="8">
    <location>
        <begin position="359"/>
        <end position="378"/>
    </location>
</feature>
<accession>A0ABV1K4K8</accession>
<evidence type="ECO:0000256" key="6">
    <source>
        <dbReference type="ARBA" id="ARBA00023136"/>
    </source>
</evidence>
<dbReference type="Gene3D" id="1.20.1250.20">
    <property type="entry name" value="MFS general substrate transporter like domains"/>
    <property type="match status" value="1"/>
</dbReference>
<evidence type="ECO:0000256" key="8">
    <source>
        <dbReference type="SAM" id="Phobius"/>
    </source>
</evidence>
<dbReference type="InterPro" id="IPR010290">
    <property type="entry name" value="TM_effector"/>
</dbReference>
<evidence type="ECO:0000256" key="4">
    <source>
        <dbReference type="ARBA" id="ARBA00022692"/>
    </source>
</evidence>
<feature type="region of interest" description="Disordered" evidence="7">
    <location>
        <begin position="412"/>
        <end position="464"/>
    </location>
</feature>
<organism evidence="10 11">
    <name type="scientific">Pseudonocardia nematodicida</name>
    <dbReference type="NCBI Taxonomy" id="1206997"/>
    <lineage>
        <taxon>Bacteria</taxon>
        <taxon>Bacillati</taxon>
        <taxon>Actinomycetota</taxon>
        <taxon>Actinomycetes</taxon>
        <taxon>Pseudonocardiales</taxon>
        <taxon>Pseudonocardiaceae</taxon>
        <taxon>Pseudonocardia</taxon>
    </lineage>
</organism>
<dbReference type="PANTHER" id="PTHR23513">
    <property type="entry name" value="INTEGRAL MEMBRANE EFFLUX PROTEIN-RELATED"/>
    <property type="match status" value="1"/>
</dbReference>
<feature type="transmembrane region" description="Helical" evidence="8">
    <location>
        <begin position="299"/>
        <end position="319"/>
    </location>
</feature>
<feature type="domain" description="Major facilitator superfamily (MFS) profile" evidence="9">
    <location>
        <begin position="23"/>
        <end position="413"/>
    </location>
</feature>
<feature type="transmembrane region" description="Helical" evidence="8">
    <location>
        <begin position="273"/>
        <end position="292"/>
    </location>
</feature>
<dbReference type="InterPro" id="IPR020846">
    <property type="entry name" value="MFS_dom"/>
</dbReference>
<keyword evidence="3" id="KW-1003">Cell membrane</keyword>
<evidence type="ECO:0000256" key="3">
    <source>
        <dbReference type="ARBA" id="ARBA00022475"/>
    </source>
</evidence>
<dbReference type="Proteomes" id="UP001494902">
    <property type="component" value="Unassembled WGS sequence"/>
</dbReference>
<feature type="compositionally biased region" description="Low complexity" evidence="7">
    <location>
        <begin position="412"/>
        <end position="428"/>
    </location>
</feature>
<dbReference type="InterPro" id="IPR036259">
    <property type="entry name" value="MFS_trans_sf"/>
</dbReference>
<feature type="transmembrane region" description="Helical" evidence="8">
    <location>
        <begin position="237"/>
        <end position="261"/>
    </location>
</feature>
<feature type="transmembrane region" description="Helical" evidence="8">
    <location>
        <begin position="61"/>
        <end position="86"/>
    </location>
</feature>
<protein>
    <submittedName>
        <fullName evidence="10">MFS transporter</fullName>
    </submittedName>
</protein>
<keyword evidence="5 8" id="KW-1133">Transmembrane helix</keyword>
<dbReference type="PANTHER" id="PTHR23513:SF11">
    <property type="entry name" value="STAPHYLOFERRIN A TRANSPORTER"/>
    <property type="match status" value="1"/>
</dbReference>
<keyword evidence="6 8" id="KW-0472">Membrane</keyword>
<evidence type="ECO:0000256" key="2">
    <source>
        <dbReference type="ARBA" id="ARBA00022448"/>
    </source>
</evidence>
<dbReference type="Pfam" id="PF05977">
    <property type="entry name" value="MFS_3"/>
    <property type="match status" value="1"/>
</dbReference>
<dbReference type="CDD" id="cd06173">
    <property type="entry name" value="MFS_MefA_like"/>
    <property type="match status" value="1"/>
</dbReference>
<comment type="caution">
    <text evidence="10">The sequence shown here is derived from an EMBL/GenBank/DDBJ whole genome shotgun (WGS) entry which is preliminary data.</text>
</comment>
<proteinExistence type="predicted"/>
<feature type="transmembrane region" description="Helical" evidence="8">
    <location>
        <begin position="174"/>
        <end position="200"/>
    </location>
</feature>
<evidence type="ECO:0000259" key="9">
    <source>
        <dbReference type="PROSITE" id="PS50850"/>
    </source>
</evidence>
<feature type="transmembrane region" description="Helical" evidence="8">
    <location>
        <begin position="390"/>
        <end position="409"/>
    </location>
</feature>
<feature type="compositionally biased region" description="Basic and acidic residues" evidence="7">
    <location>
        <begin position="429"/>
        <end position="441"/>
    </location>
</feature>
<dbReference type="SUPFAM" id="SSF103473">
    <property type="entry name" value="MFS general substrate transporter"/>
    <property type="match status" value="1"/>
</dbReference>
<feature type="transmembrane region" description="Helical" evidence="8">
    <location>
        <begin position="107"/>
        <end position="132"/>
    </location>
</feature>
<evidence type="ECO:0000256" key="7">
    <source>
        <dbReference type="SAM" id="MobiDB-lite"/>
    </source>
</evidence>
<evidence type="ECO:0000256" key="1">
    <source>
        <dbReference type="ARBA" id="ARBA00004651"/>
    </source>
</evidence>
<evidence type="ECO:0000313" key="10">
    <source>
        <dbReference type="EMBL" id="MEQ3549392.1"/>
    </source>
</evidence>
<dbReference type="EMBL" id="JBEDNQ010000001">
    <property type="protein sequence ID" value="MEQ3549392.1"/>
    <property type="molecule type" value="Genomic_DNA"/>
</dbReference>
<evidence type="ECO:0000256" key="5">
    <source>
        <dbReference type="ARBA" id="ARBA00022989"/>
    </source>
</evidence>
<comment type="subcellular location">
    <subcellularLocation>
        <location evidence="1">Cell membrane</location>
        <topology evidence="1">Multi-pass membrane protein</topology>
    </subcellularLocation>
</comment>
<dbReference type="RefSeq" id="WP_349296470.1">
    <property type="nucleotide sequence ID" value="NZ_JBEDNQ010000001.1"/>
</dbReference>
<dbReference type="PROSITE" id="PS50850">
    <property type="entry name" value="MFS"/>
    <property type="match status" value="1"/>
</dbReference>
<feature type="compositionally biased region" description="Basic and acidic residues" evidence="7">
    <location>
        <begin position="451"/>
        <end position="464"/>
    </location>
</feature>
<evidence type="ECO:0000313" key="11">
    <source>
        <dbReference type="Proteomes" id="UP001494902"/>
    </source>
</evidence>
<feature type="transmembrane region" description="Helical" evidence="8">
    <location>
        <begin position="325"/>
        <end position="347"/>
    </location>
</feature>
<reference evidence="10 11" key="1">
    <citation type="submission" date="2024-03" db="EMBL/GenBank/DDBJ databases">
        <title>Draft genome sequence of Pseudonocardia nematodicida JCM 31783.</title>
        <authorList>
            <person name="Butdee W."/>
            <person name="Duangmal K."/>
        </authorList>
    </citation>
    <scope>NUCLEOTIDE SEQUENCE [LARGE SCALE GENOMIC DNA]</scope>
    <source>
        <strain evidence="10 11">JCM 31783</strain>
    </source>
</reference>
<name>A0ABV1K4K8_9PSEU</name>
<gene>
    <name evidence="10" type="ORF">WIS52_02810</name>
</gene>
<keyword evidence="4 8" id="KW-0812">Transmembrane</keyword>
<sequence>MSRAAGGRVAGAVRGFTDRTFAALNGRNYRLWFGGQSISLIGTWMQSVAQSWLVYELTGSATVLGTVVAVQTLPTLLLGPYAGVWVDRLDRRRLMIGLQAMMGVQALALAVLTLTGTIALWHVYVLAAVLGLNKAFENPARQTFVHELVGPDDLRNAVSLNSVLVNAARAVGPAIAGVVIVAGGTGVCFLLNAVSFVAVVSSLLRLDVSALTPTAPTPRAPGQLREGFSYVRGNTELLLPLLMMGLIGCLAYEFPVVLPVVASQTFGGDAGTYGWLTGAMGVGAVVGGLVVAGRGRTGLPALVRTSLWFGAALGLAALAPTLWVALLAMGLVGMASVAFMAGGNSTLQLASAPHMRGRVMALWSVAFLGSTPIGGPVAGWVSQQFGGRGGLALGALACLVAAAIGWPAARRAASTTSAPTPPATTTGPRPEDAHRSVERSRGRVRVATPGERSRRDRAARDRAR</sequence>
<keyword evidence="2" id="KW-0813">Transport</keyword>